<evidence type="ECO:0008006" key="3">
    <source>
        <dbReference type="Google" id="ProtNLM"/>
    </source>
</evidence>
<reference evidence="1 2" key="1">
    <citation type="journal article" date="2015" name="Nature">
        <title>rRNA introns, odd ribosomes, and small enigmatic genomes across a large radiation of phyla.</title>
        <authorList>
            <person name="Brown C.T."/>
            <person name="Hug L.A."/>
            <person name="Thomas B.C."/>
            <person name="Sharon I."/>
            <person name="Castelle C.J."/>
            <person name="Singh A."/>
            <person name="Wilkins M.J."/>
            <person name="Williams K.H."/>
            <person name="Banfield J.F."/>
        </authorList>
    </citation>
    <scope>NUCLEOTIDE SEQUENCE [LARGE SCALE GENOMIC DNA]</scope>
</reference>
<dbReference type="PATRIC" id="fig|1618424.3.peg.409"/>
<evidence type="ECO:0000313" key="2">
    <source>
        <dbReference type="Proteomes" id="UP000034601"/>
    </source>
</evidence>
<sequence>MAKEKRIQTKTRHKINLGLYVLLLIVGLVVLGKLITFTTGLTKPYSPDLEETGKNYNWNGNSTLNLVVKSQELFVLSFNPASKTMVAIKIPEDTYLDLPFNFGRWPARSIYDLGQAEKPPLGAALLKATITTSFDLPVDGYVVTSGNFADLSTEEVLEKLRKEPLGGFNLLRQSRSDLSFWEMMQLLLKVRGVRGDKVKITDLGQSPITKSLLLADGSRVLGIDSLRLDQFLSDQIHDSLMEESDLTIGIFNATDHPQLAEKAARMVTNMGGRVIFTANASLRRQDSLVSGPASYTTTRLAQVFAPYCLKDPCANSEGDPVLSSSRAEANVVLGEDFFLKTVQRPGI</sequence>
<dbReference type="EMBL" id="LCAB01000007">
    <property type="protein sequence ID" value="KKR83141.1"/>
    <property type="molecule type" value="Genomic_DNA"/>
</dbReference>
<dbReference type="AlphaFoldDB" id="A0A0G0U7I1"/>
<accession>A0A0G0U7I1</accession>
<comment type="caution">
    <text evidence="1">The sequence shown here is derived from an EMBL/GenBank/DDBJ whole genome shotgun (WGS) entry which is preliminary data.</text>
</comment>
<protein>
    <recommendedName>
        <fullName evidence="3">LytR/CpsA/Psr regulator C-terminal domain-containing protein</fullName>
    </recommendedName>
</protein>
<dbReference type="Gene3D" id="3.30.420.590">
    <property type="match status" value="1"/>
</dbReference>
<name>A0A0G0U7I1_9BACT</name>
<evidence type="ECO:0000313" key="1">
    <source>
        <dbReference type="EMBL" id="KKR83141.1"/>
    </source>
</evidence>
<dbReference type="Proteomes" id="UP000034601">
    <property type="component" value="Unassembled WGS sequence"/>
</dbReference>
<organism evidence="1 2">
    <name type="scientific">Candidatus Daviesbacteria bacterium GW2011_GWA2_40_9</name>
    <dbReference type="NCBI Taxonomy" id="1618424"/>
    <lineage>
        <taxon>Bacteria</taxon>
        <taxon>Candidatus Daviesiibacteriota</taxon>
    </lineage>
</organism>
<gene>
    <name evidence="1" type="ORF">UU29_C0007G0011</name>
</gene>
<proteinExistence type="predicted"/>